<comment type="caution">
    <text evidence="5">The sequence shown here is derived from an EMBL/GenBank/DDBJ whole genome shotgun (WGS) entry which is preliminary data.</text>
</comment>
<evidence type="ECO:0000259" key="4">
    <source>
        <dbReference type="PROSITE" id="PS01124"/>
    </source>
</evidence>
<dbReference type="PANTHER" id="PTHR43280">
    <property type="entry name" value="ARAC-FAMILY TRANSCRIPTIONAL REGULATOR"/>
    <property type="match status" value="1"/>
</dbReference>
<dbReference type="Gene3D" id="1.10.10.60">
    <property type="entry name" value="Homeodomain-like"/>
    <property type="match status" value="2"/>
</dbReference>
<dbReference type="PROSITE" id="PS01124">
    <property type="entry name" value="HTH_ARAC_FAMILY_2"/>
    <property type="match status" value="1"/>
</dbReference>
<proteinExistence type="predicted"/>
<dbReference type="InterPro" id="IPR018060">
    <property type="entry name" value="HTH_AraC"/>
</dbReference>
<dbReference type="Proteomes" id="UP000006787">
    <property type="component" value="Unassembled WGS sequence"/>
</dbReference>
<evidence type="ECO:0000256" key="1">
    <source>
        <dbReference type="ARBA" id="ARBA00023015"/>
    </source>
</evidence>
<keyword evidence="3" id="KW-0804">Transcription</keyword>
<protein>
    <submittedName>
        <fullName evidence="5">Putative transcriptional regulator (AraC/XylS family) protein</fullName>
    </submittedName>
</protein>
<evidence type="ECO:0000256" key="3">
    <source>
        <dbReference type="ARBA" id="ARBA00023163"/>
    </source>
</evidence>
<gene>
    <name evidence="5" type="ORF">C426_2074</name>
</gene>
<name>K2PGR2_9LACT</name>
<keyword evidence="2" id="KW-0238">DNA-binding</keyword>
<dbReference type="InterPro" id="IPR020449">
    <property type="entry name" value="Tscrpt_reg_AraC-type_HTH"/>
</dbReference>
<dbReference type="SUPFAM" id="SSF46689">
    <property type="entry name" value="Homeodomain-like"/>
    <property type="match status" value="1"/>
</dbReference>
<dbReference type="GO" id="GO:0003700">
    <property type="term" value="F:DNA-binding transcription factor activity"/>
    <property type="evidence" value="ECO:0007669"/>
    <property type="project" value="InterPro"/>
</dbReference>
<sequence length="390" mass="45409">MEATLKFILEELSLKYGVPITISQGEELFTFPKDETCLVELQAALTKHSPNFEQVDYFQYNGHIYSSFDCHFEDKPFFAVLIGPKPIQNLVDVSDIAEASTSSSIINSNLIQRKEFITFIALVHNLLKKTPLPTPPEWLNSEESLHEIYHLSKSSIESRRFTDSFEDSVELEKRYLDAIRRNEPRIIEWIIKKIRTTYTAQLSSNKLESVKFKCVAIITLLTRISINSGISAIRAYSLSDSLIKSLEKARNLEDCIHFITESSYMFIELIHHFPYTQKSDMVKKILYYIDSNIYNKITIEELSNYVGRHKTYISSNFKKEMKKTIHGYINEKKIFEAKHLLMLTHQSYKEIASKLNFSSQSHFIHIFKKIEGISPAQYRLKNKLNFMIIE</sequence>
<reference evidence="5 6" key="1">
    <citation type="journal article" date="2012" name="J. Bacteriol.">
        <title>Genome Sequence of the Bacteriocin-Producing Strain Lactococcus garvieae DCC43.</title>
        <authorList>
            <person name="Gabrielsen C."/>
            <person name="Brede D.A."/>
            <person name="Hernandez P.E."/>
            <person name="Nes I.F."/>
            <person name="Diep D.B."/>
        </authorList>
    </citation>
    <scope>NUCLEOTIDE SEQUENCE [LARGE SCALE GENOMIC DNA]</scope>
    <source>
        <strain evidence="5 6">DCC43</strain>
    </source>
</reference>
<evidence type="ECO:0000313" key="6">
    <source>
        <dbReference type="Proteomes" id="UP000006787"/>
    </source>
</evidence>
<dbReference type="InterPro" id="IPR009057">
    <property type="entry name" value="Homeodomain-like_sf"/>
</dbReference>
<dbReference type="GO" id="GO:0043565">
    <property type="term" value="F:sequence-specific DNA binding"/>
    <property type="evidence" value="ECO:0007669"/>
    <property type="project" value="InterPro"/>
</dbReference>
<dbReference type="PATRIC" id="fig|1231377.3.peg.2055"/>
<dbReference type="EMBL" id="AMQS01000040">
    <property type="protein sequence ID" value="EKF50570.1"/>
    <property type="molecule type" value="Genomic_DNA"/>
</dbReference>
<dbReference type="eggNOG" id="COG2207">
    <property type="taxonomic scope" value="Bacteria"/>
</dbReference>
<dbReference type="RefSeq" id="WP_003136704.1">
    <property type="nucleotide sequence ID" value="NZ_AMQS01000040.1"/>
</dbReference>
<dbReference type="SMART" id="SM00342">
    <property type="entry name" value="HTH_ARAC"/>
    <property type="match status" value="1"/>
</dbReference>
<dbReference type="AlphaFoldDB" id="K2PGR2"/>
<dbReference type="PANTHER" id="PTHR43280:SF34">
    <property type="entry name" value="ARAC-FAMILY TRANSCRIPTIONAL REGULATOR"/>
    <property type="match status" value="1"/>
</dbReference>
<dbReference type="Pfam" id="PF12833">
    <property type="entry name" value="HTH_18"/>
    <property type="match status" value="1"/>
</dbReference>
<evidence type="ECO:0000256" key="2">
    <source>
        <dbReference type="ARBA" id="ARBA00023125"/>
    </source>
</evidence>
<feature type="domain" description="HTH araC/xylS-type" evidence="4">
    <location>
        <begin position="283"/>
        <end position="381"/>
    </location>
</feature>
<evidence type="ECO:0000313" key="5">
    <source>
        <dbReference type="EMBL" id="EKF50570.1"/>
    </source>
</evidence>
<dbReference type="PRINTS" id="PR00032">
    <property type="entry name" value="HTHARAC"/>
</dbReference>
<keyword evidence="1" id="KW-0805">Transcription regulation</keyword>
<accession>K2PGR2</accession>
<organism evidence="5 6">
    <name type="scientific">Lactococcus garvieae DCC43</name>
    <dbReference type="NCBI Taxonomy" id="1231377"/>
    <lineage>
        <taxon>Bacteria</taxon>
        <taxon>Bacillati</taxon>
        <taxon>Bacillota</taxon>
        <taxon>Bacilli</taxon>
        <taxon>Lactobacillales</taxon>
        <taxon>Streptococcaceae</taxon>
        <taxon>Lactococcus</taxon>
    </lineage>
</organism>